<dbReference type="VEuPathDB" id="TriTrypDB:Tb427_000350100"/>
<organism evidence="9">
    <name type="scientific">Trypanosoma brucei</name>
    <dbReference type="NCBI Taxonomy" id="5691"/>
    <lineage>
        <taxon>Eukaryota</taxon>
        <taxon>Discoba</taxon>
        <taxon>Euglenozoa</taxon>
        <taxon>Kinetoplastea</taxon>
        <taxon>Metakinetoplastina</taxon>
        <taxon>Trypanosomatida</taxon>
        <taxon>Trypanosomatidae</taxon>
        <taxon>Trypanosoma</taxon>
    </lineage>
</organism>
<keyword evidence="6" id="KW-0449">Lipoprotein</keyword>
<dbReference type="Gene3D" id="1.10.470.10">
    <property type="entry name" value="Variant Surface Glycoprotein, subunit A, domain 2"/>
    <property type="match status" value="1"/>
</dbReference>
<dbReference type="InterPro" id="IPR001812">
    <property type="entry name" value="Trypano_VSG_A_N_dom"/>
</dbReference>
<dbReference type="EMBL" id="KX699544">
    <property type="protein sequence ID" value="APD73500.1"/>
    <property type="molecule type" value="Genomic_DNA"/>
</dbReference>
<proteinExistence type="predicted"/>
<feature type="signal peptide" evidence="7">
    <location>
        <begin position="1"/>
        <end position="23"/>
    </location>
</feature>
<evidence type="ECO:0000256" key="7">
    <source>
        <dbReference type="SAM" id="SignalP"/>
    </source>
</evidence>
<protein>
    <submittedName>
        <fullName evidence="9">Variant surface glycoprotein 1125.1267</fullName>
    </submittedName>
</protein>
<accession>A0A1J0R6W1</accession>
<evidence type="ECO:0000256" key="4">
    <source>
        <dbReference type="ARBA" id="ARBA00023136"/>
    </source>
</evidence>
<reference evidence="9" key="1">
    <citation type="submission" date="2016-08" db="EMBL/GenBank/DDBJ databases">
        <title>VSG repertoire of Trypanosoma brucei EATRO 1125.</title>
        <authorList>
            <person name="Cross G.A."/>
        </authorList>
    </citation>
    <scope>NUCLEOTIDE SEQUENCE</scope>
    <source>
        <strain evidence="9">EATRO 1125</strain>
    </source>
</reference>
<evidence type="ECO:0000256" key="6">
    <source>
        <dbReference type="ARBA" id="ARBA00023288"/>
    </source>
</evidence>
<comment type="subcellular location">
    <subcellularLocation>
        <location evidence="1">Cell membrane</location>
        <topology evidence="1">Lipid-anchor</topology>
        <topology evidence="1">GPI-anchor</topology>
    </subcellularLocation>
</comment>
<dbReference type="Gene3D" id="3.90.150.10">
    <property type="entry name" value="Variant Surface Glycoprotein, subunit A domain 1"/>
    <property type="match status" value="1"/>
</dbReference>
<dbReference type="SUPFAM" id="SSF58087">
    <property type="entry name" value="Variant surface glycoprotein (N-terminal domain)"/>
    <property type="match status" value="1"/>
</dbReference>
<dbReference type="VEuPathDB" id="TriTrypDB:Tb927.5.5400"/>
<dbReference type="GO" id="GO:0098552">
    <property type="term" value="C:side of membrane"/>
    <property type="evidence" value="ECO:0007669"/>
    <property type="project" value="UniProtKB-KW"/>
</dbReference>
<dbReference type="Gene3D" id="3.30.1680.30">
    <property type="match status" value="1"/>
</dbReference>
<feature type="chain" id="PRO_5012113860" evidence="7">
    <location>
        <begin position="24"/>
        <end position="434"/>
    </location>
</feature>
<name>A0A1J0R6W1_9TRYP</name>
<keyword evidence="5" id="KW-0325">Glycoprotein</keyword>
<evidence type="ECO:0000259" key="8">
    <source>
        <dbReference type="Pfam" id="PF00913"/>
    </source>
</evidence>
<evidence type="ECO:0000256" key="5">
    <source>
        <dbReference type="ARBA" id="ARBA00023180"/>
    </source>
</evidence>
<dbReference type="AlphaFoldDB" id="A0A1J0R6W1"/>
<dbReference type="GO" id="GO:0042783">
    <property type="term" value="P:symbiont-mediated evasion of host immune response"/>
    <property type="evidence" value="ECO:0007669"/>
    <property type="project" value="InterPro"/>
</dbReference>
<feature type="domain" description="Trypanosome variant surface glycoprotein A-type N-terminal" evidence="8">
    <location>
        <begin position="12"/>
        <end position="379"/>
    </location>
</feature>
<dbReference type="GO" id="GO:0005886">
    <property type="term" value="C:plasma membrane"/>
    <property type="evidence" value="ECO:0007669"/>
    <property type="project" value="UniProtKB-SubCell"/>
</dbReference>
<keyword evidence="2" id="KW-1003">Cell membrane</keyword>
<dbReference type="Pfam" id="PF00913">
    <property type="entry name" value="Trypan_glycop"/>
    <property type="match status" value="1"/>
</dbReference>
<sequence length="434" mass="46753">MSQKKSLAFVSVILLAGTRHATGTAGLPIKRTVWAPLCDLNHKLAGYFQDQITSAGAALTAAEKLIADRLKIQIYMEAKAKAEAEKFLPLLAHLQTIRVMSHADQTDALDKVIKATAHSHYLQGRIADFMETAANAQASNTQGCLEKTANANVIQGSGSLPKCGIKGPVSDTDNSEANRLTTANMFTGLTADTGSATATATVANCAYTKKNTNSLVQNQAIAADITFAAGYFTTSQSSDDTKNAAKLTVTSATAATGPEAFQNMAKSVFVAQAAWEQPAAQYTRPTLSAIAACEKARQAAKKHIKNSEEEYKPAADGEAMEQVIKKAYGSNEEPEQQSTWKIIEGLDIPRVIYTTDTSGQTKLREINDVGALLTILSHYAIEMKSKQELTIETLNKQLNSAKEVHFNDDCSKLESKEKCNEEKTCSWDDTAKSD</sequence>
<keyword evidence="3" id="KW-0336">GPI-anchor</keyword>
<evidence type="ECO:0000256" key="2">
    <source>
        <dbReference type="ARBA" id="ARBA00022475"/>
    </source>
</evidence>
<evidence type="ECO:0000256" key="1">
    <source>
        <dbReference type="ARBA" id="ARBA00004609"/>
    </source>
</evidence>
<keyword evidence="7" id="KW-0732">Signal</keyword>
<evidence type="ECO:0000256" key="3">
    <source>
        <dbReference type="ARBA" id="ARBA00022622"/>
    </source>
</evidence>
<evidence type="ECO:0000313" key="9">
    <source>
        <dbReference type="EMBL" id="APD73500.1"/>
    </source>
</evidence>
<keyword evidence="4" id="KW-0472">Membrane</keyword>